<feature type="compositionally biased region" description="Basic and acidic residues" evidence="3">
    <location>
        <begin position="187"/>
        <end position="197"/>
    </location>
</feature>
<feature type="compositionally biased region" description="Low complexity" evidence="3">
    <location>
        <begin position="19"/>
        <end position="38"/>
    </location>
</feature>
<evidence type="ECO:0000259" key="4">
    <source>
        <dbReference type="SMART" id="SM00429"/>
    </source>
</evidence>
<dbReference type="SUPFAM" id="SSF81296">
    <property type="entry name" value="E set domains"/>
    <property type="match status" value="1"/>
</dbReference>
<dbReference type="PANTHER" id="PTHR23335:SF1">
    <property type="entry name" value="CALMODULIN-BINDING TRANSCRIPTION ACTIVATOR, ISOFORM F"/>
    <property type="match status" value="1"/>
</dbReference>
<dbReference type="InterPro" id="IPR057962">
    <property type="entry name" value="SPT23_MGA2_DBD"/>
</dbReference>
<gene>
    <name evidence="5" type="ORF">J3Q64DRAFT_1666979</name>
</gene>
<dbReference type="Pfam" id="PF25603">
    <property type="entry name" value="SPT23_MGA2_DBD"/>
    <property type="match status" value="1"/>
</dbReference>
<reference evidence="5 6" key="1">
    <citation type="submission" date="2024-04" db="EMBL/GenBank/DDBJ databases">
        <title>Symmetric and asymmetric DNA N6-adenine methylation regulates different biological responses in Mucorales.</title>
        <authorList>
            <consortium name="Lawrence Berkeley National Laboratory"/>
            <person name="Lax C."/>
            <person name="Mondo S.J."/>
            <person name="Osorio-Concepcion M."/>
            <person name="Muszewska A."/>
            <person name="Corrochano-Luque M."/>
            <person name="Gutierrez G."/>
            <person name="Riley R."/>
            <person name="Lipzen A."/>
            <person name="Guo J."/>
            <person name="Hundley H."/>
            <person name="Amirebrahimi M."/>
            <person name="Ng V."/>
            <person name="Lorenzo-Gutierrez D."/>
            <person name="Binder U."/>
            <person name="Yang J."/>
            <person name="Song Y."/>
            <person name="Canovas D."/>
            <person name="Navarro E."/>
            <person name="Freitag M."/>
            <person name="Gabaldon T."/>
            <person name="Grigoriev I.V."/>
            <person name="Corrochano L.M."/>
            <person name="Nicolas F.E."/>
            <person name="Garre V."/>
        </authorList>
    </citation>
    <scope>NUCLEOTIDE SEQUENCE [LARGE SCALE GENOMIC DNA]</scope>
    <source>
        <strain evidence="5 6">L51</strain>
    </source>
</reference>
<keyword evidence="6" id="KW-1185">Reference proteome</keyword>
<dbReference type="SMART" id="SM00248">
    <property type="entry name" value="ANK"/>
    <property type="match status" value="2"/>
</dbReference>
<feature type="domain" description="IPT/TIG" evidence="4">
    <location>
        <begin position="335"/>
        <end position="419"/>
    </location>
</feature>
<dbReference type="Gene3D" id="1.25.40.20">
    <property type="entry name" value="Ankyrin repeat-containing domain"/>
    <property type="match status" value="1"/>
</dbReference>
<protein>
    <recommendedName>
        <fullName evidence="4">IPT/TIG domain-containing protein</fullName>
    </recommendedName>
</protein>
<dbReference type="EMBL" id="JBCLYO010000035">
    <property type="protein sequence ID" value="KAL0075562.1"/>
    <property type="molecule type" value="Genomic_DNA"/>
</dbReference>
<dbReference type="InterPro" id="IPR002110">
    <property type="entry name" value="Ankyrin_rpt"/>
</dbReference>
<keyword evidence="1 2" id="KW-0040">ANK repeat</keyword>
<feature type="region of interest" description="Disordered" evidence="3">
    <location>
        <begin position="270"/>
        <end position="321"/>
    </location>
</feature>
<evidence type="ECO:0000256" key="2">
    <source>
        <dbReference type="PROSITE-ProRule" id="PRU00023"/>
    </source>
</evidence>
<evidence type="ECO:0000313" key="6">
    <source>
        <dbReference type="Proteomes" id="UP001448207"/>
    </source>
</evidence>
<dbReference type="Gene3D" id="2.60.40.10">
    <property type="entry name" value="Immunoglobulins"/>
    <property type="match status" value="1"/>
</dbReference>
<dbReference type="InterPro" id="IPR013783">
    <property type="entry name" value="Ig-like_fold"/>
</dbReference>
<evidence type="ECO:0000313" key="5">
    <source>
        <dbReference type="EMBL" id="KAL0075562.1"/>
    </source>
</evidence>
<dbReference type="Pfam" id="PF01833">
    <property type="entry name" value="TIG"/>
    <property type="match status" value="1"/>
</dbReference>
<dbReference type="SUPFAM" id="SSF48403">
    <property type="entry name" value="Ankyrin repeat"/>
    <property type="match status" value="1"/>
</dbReference>
<name>A0ABR3AJP3_PHYBL</name>
<feature type="repeat" description="ANK" evidence="2">
    <location>
        <begin position="526"/>
        <end position="552"/>
    </location>
</feature>
<comment type="caution">
    <text evidence="5">The sequence shown here is derived from an EMBL/GenBank/DDBJ whole genome shotgun (WGS) entry which is preliminary data.</text>
</comment>
<feature type="compositionally biased region" description="Low complexity" evidence="3">
    <location>
        <begin position="456"/>
        <end position="476"/>
    </location>
</feature>
<proteinExistence type="predicted"/>
<dbReference type="Pfam" id="PF12796">
    <property type="entry name" value="Ank_2"/>
    <property type="match status" value="1"/>
</dbReference>
<accession>A0ABR3AJP3</accession>
<dbReference type="PROSITE" id="PS50088">
    <property type="entry name" value="ANK_REPEAT"/>
    <property type="match status" value="2"/>
</dbReference>
<organism evidence="5 6">
    <name type="scientific">Phycomyces blakesleeanus</name>
    <dbReference type="NCBI Taxonomy" id="4837"/>
    <lineage>
        <taxon>Eukaryota</taxon>
        <taxon>Fungi</taxon>
        <taxon>Fungi incertae sedis</taxon>
        <taxon>Mucoromycota</taxon>
        <taxon>Mucoromycotina</taxon>
        <taxon>Mucoromycetes</taxon>
        <taxon>Mucorales</taxon>
        <taxon>Phycomycetaceae</taxon>
        <taxon>Phycomyces</taxon>
    </lineage>
</organism>
<feature type="region of interest" description="Disordered" evidence="3">
    <location>
        <begin position="1"/>
        <end position="39"/>
    </location>
</feature>
<dbReference type="InterPro" id="IPR036770">
    <property type="entry name" value="Ankyrin_rpt-contain_sf"/>
</dbReference>
<evidence type="ECO:0000256" key="3">
    <source>
        <dbReference type="SAM" id="MobiDB-lite"/>
    </source>
</evidence>
<dbReference type="PANTHER" id="PTHR23335">
    <property type="entry name" value="CALMODULIN-BINDING TRANSCRIPTION ACTIVATOR CAMTA"/>
    <property type="match status" value="1"/>
</dbReference>
<feature type="repeat" description="ANK" evidence="2">
    <location>
        <begin position="493"/>
        <end position="525"/>
    </location>
</feature>
<dbReference type="CDD" id="cd00102">
    <property type="entry name" value="IPT"/>
    <property type="match status" value="1"/>
</dbReference>
<dbReference type="InterPro" id="IPR014756">
    <property type="entry name" value="Ig_E-set"/>
</dbReference>
<feature type="region of interest" description="Disordered" evidence="3">
    <location>
        <begin position="456"/>
        <end position="486"/>
    </location>
</feature>
<dbReference type="SMART" id="SM00429">
    <property type="entry name" value="IPT"/>
    <property type="match status" value="1"/>
</dbReference>
<sequence length="636" mass="69642">MTSSFSPHQPIDKHDYTHHLPSLSSSSSPSPQSQHEQLNTADWAHAQDKDYTMEDSFLYLTECLAQDQEETPFTLNTNIKPELQIRVHGVPSTGAKSRVETQIKLCVQLVTNQDAKVQNWSYLRLHDNMLARSKQKKSQQKSRMDGNLSTLLSDESNILTLEAKVICASNEAKQVRMCHGCVKRERKRAERSKDGKTPDIGFATPNEDEHLEAERDRILLFNCGPMVSFSSGDAILPTRITCYCRHHNEKIGFRVRFTMRNDRGTLVATGDSPPILITDDHKSLKQRGRKRSRQDTPDSPIIPSRRTSVTDSPSPEIPNIALPTPVKDLPRWLQLPHIDRIVPNRGPTCGGTEITILGSGFCRDLTCVFGEHAAKTVYWNTNTLVCVLPPVTTPGPVVVTFKEHPLVLGGQDITLFTYYDAGDQALLELALQVVGLKMTGKLQNAKQVAMRIVQGDSNTNTDNNNNNNNNNNNTSADNHKGGGGVGLENDGTHGHTMLHLAALLGYEELVAALLPATTNIDLPDKNGCTAFHLACTTPSLAVCKLLIEAGADPLAPCGIASVRENTSNVLKMLASIDISNSFIPKHANPFQSHYFNKSIARRGASISTSTSSTPSSPSLSLSDLPLLASLLSIVQS</sequence>
<feature type="region of interest" description="Disordered" evidence="3">
    <location>
        <begin position="186"/>
        <end position="205"/>
    </location>
</feature>
<dbReference type="InterPro" id="IPR002909">
    <property type="entry name" value="IPT_dom"/>
</dbReference>
<evidence type="ECO:0000256" key="1">
    <source>
        <dbReference type="ARBA" id="ARBA00023043"/>
    </source>
</evidence>
<dbReference type="PROSITE" id="PS50297">
    <property type="entry name" value="ANK_REP_REGION"/>
    <property type="match status" value="2"/>
</dbReference>
<dbReference type="Proteomes" id="UP001448207">
    <property type="component" value="Unassembled WGS sequence"/>
</dbReference>